<dbReference type="RefSeq" id="WP_104981215.1">
    <property type="nucleotide sequence ID" value="NZ_CP012673.1"/>
</dbReference>
<evidence type="ECO:0000313" key="2">
    <source>
        <dbReference type="Proteomes" id="UP000238348"/>
    </source>
</evidence>
<accession>A0A2L0ESW0</accession>
<gene>
    <name evidence="1" type="ORF">SOCE26_038220</name>
</gene>
<dbReference type="Proteomes" id="UP000238348">
    <property type="component" value="Chromosome"/>
</dbReference>
<sequence>MPSVNLRALRGSGLRVRGSLRTPSEDGTIEFLEFHQPALESGTYKIEIQQILEAPGKIPTQGFPKRLSFAVLGERFGPLGPEDIVAMFPPPGSVGEHANVLPHITLSRSTLPWERLPGLVDENRSWMALLLFRASDFVDQGVEKPRVQTITLGELVEPPEETARFPEGVALEEGQQASDEVTVIDVQWKTLQHLLPTAAELALLAHAHQRKDGNEVPEGDLDATVICNRLPEPNGTSTVHLVSLEKCYPNGVFHAEGAGPDEWIRLVSLASWTFDSVDPEQSFSALLKGLDRAPAELRAPLPEALPPASPAAPYLEQGYVPLPHRMRRGSKSVSFYRGPFAPGIGADEVKLPAECADELVRYDPDTGMFDVSYAAAWELGRLRTLANTRVALELLRWTRESAQRRHAMRQRAARRLPLRQTRSEPVEMPEVVAEWLADLEHLVGLPFSYLVPDERLLPVEGLRFFCVDPAWVECLLDGARSVGRVTNADLEHARTVRASRSEGPQRVSGFLMRSSVVSGWPGLLVEGYPERLPDPSVIPPATDALTPLRFDRLSSDTLLVLFAGEVKTLDVFQAPEAMHYGLDAQEAGGQEFTKNLRDPSGASQPETVTVPWRHADRQVVDIAGLAERMKAALAPVRAELPFTGAQFALQMIEGTERVRFVASG</sequence>
<dbReference type="AlphaFoldDB" id="A0A2L0ESW0"/>
<protein>
    <submittedName>
        <fullName evidence="1">Uncharacterized protein</fullName>
    </submittedName>
</protein>
<name>A0A2L0ESW0_SORCE</name>
<dbReference type="OrthoDB" id="4846903at2"/>
<organism evidence="1 2">
    <name type="scientific">Sorangium cellulosum</name>
    <name type="common">Polyangium cellulosum</name>
    <dbReference type="NCBI Taxonomy" id="56"/>
    <lineage>
        <taxon>Bacteria</taxon>
        <taxon>Pseudomonadati</taxon>
        <taxon>Myxococcota</taxon>
        <taxon>Polyangia</taxon>
        <taxon>Polyangiales</taxon>
        <taxon>Polyangiaceae</taxon>
        <taxon>Sorangium</taxon>
    </lineage>
</organism>
<proteinExistence type="predicted"/>
<reference evidence="1 2" key="1">
    <citation type="submission" date="2015-09" db="EMBL/GenBank/DDBJ databases">
        <title>Sorangium comparison.</title>
        <authorList>
            <person name="Zaburannyi N."/>
            <person name="Bunk B."/>
            <person name="Overmann J."/>
            <person name="Mueller R."/>
        </authorList>
    </citation>
    <scope>NUCLEOTIDE SEQUENCE [LARGE SCALE GENOMIC DNA]</scope>
    <source>
        <strain evidence="1 2">So ce26</strain>
    </source>
</reference>
<dbReference type="EMBL" id="CP012673">
    <property type="protein sequence ID" value="AUX42391.1"/>
    <property type="molecule type" value="Genomic_DNA"/>
</dbReference>
<evidence type="ECO:0000313" key="1">
    <source>
        <dbReference type="EMBL" id="AUX42391.1"/>
    </source>
</evidence>